<comment type="catalytic activity">
    <reaction evidence="13">
        <text>a lipid A disaccharide + ATP = a lipid IVA + ADP + H(+)</text>
        <dbReference type="Rhea" id="RHEA:67840"/>
        <dbReference type="ChEBI" id="CHEBI:15378"/>
        <dbReference type="ChEBI" id="CHEBI:30616"/>
        <dbReference type="ChEBI" id="CHEBI:176343"/>
        <dbReference type="ChEBI" id="CHEBI:176425"/>
        <dbReference type="ChEBI" id="CHEBI:456216"/>
        <dbReference type="EC" id="2.7.1.130"/>
    </reaction>
</comment>
<dbReference type="HAMAP" id="MF_00409">
    <property type="entry name" value="LpxK"/>
    <property type="match status" value="1"/>
</dbReference>
<evidence type="ECO:0000256" key="3">
    <source>
        <dbReference type="ARBA" id="ARBA00012071"/>
    </source>
</evidence>
<evidence type="ECO:0000256" key="2">
    <source>
        <dbReference type="ARBA" id="ARBA00004870"/>
    </source>
</evidence>
<comment type="caution">
    <text evidence="15">The sequence shown here is derived from an EMBL/GenBank/DDBJ whole genome shotgun (WGS) entry which is preliminary data.</text>
</comment>
<dbReference type="InterPro" id="IPR027417">
    <property type="entry name" value="P-loop_NTPase"/>
</dbReference>
<dbReference type="NCBIfam" id="TIGR00682">
    <property type="entry name" value="lpxK"/>
    <property type="match status" value="1"/>
</dbReference>
<keyword evidence="9 13" id="KW-0418">Kinase</keyword>
<keyword evidence="14" id="KW-0472">Membrane</keyword>
<comment type="pathway">
    <text evidence="2 13">Glycolipid biosynthesis; lipid IV(A) biosynthesis; lipid IV(A) from (3R)-3-hydroxytetradecanoyl-[acyl-carrier-protein] and UDP-N-acetyl-alpha-D-glucosamine: step 6/6.</text>
</comment>
<dbReference type="PANTHER" id="PTHR42724">
    <property type="entry name" value="TETRAACYLDISACCHARIDE 4'-KINASE"/>
    <property type="match status" value="1"/>
</dbReference>
<evidence type="ECO:0000256" key="8">
    <source>
        <dbReference type="ARBA" id="ARBA00022741"/>
    </source>
</evidence>
<keyword evidence="6 13" id="KW-0441">Lipid A biosynthesis</keyword>
<evidence type="ECO:0000256" key="13">
    <source>
        <dbReference type="HAMAP-Rule" id="MF_00409"/>
    </source>
</evidence>
<dbReference type="GO" id="GO:0009244">
    <property type="term" value="P:lipopolysaccharide core region biosynthetic process"/>
    <property type="evidence" value="ECO:0007669"/>
    <property type="project" value="TreeGrafter"/>
</dbReference>
<keyword evidence="5 13" id="KW-0444">Lipid biosynthesis</keyword>
<dbReference type="EC" id="2.7.1.130" evidence="3 13"/>
<keyword evidence="7 13" id="KW-0808">Transferase</keyword>
<comment type="function">
    <text evidence="1 13">Transfers the gamma-phosphate of ATP to the 4'-position of a tetraacyldisaccharide 1-phosphate intermediate (termed DS-1-P) to form tetraacyldisaccharide 1,4'-bis-phosphate (lipid IVA).</text>
</comment>
<dbReference type="Pfam" id="PF02606">
    <property type="entry name" value="LpxK"/>
    <property type="match status" value="1"/>
</dbReference>
<gene>
    <name evidence="13" type="primary">lpxK</name>
    <name evidence="15" type="ORF">FLL46_18090</name>
</gene>
<evidence type="ECO:0000313" key="15">
    <source>
        <dbReference type="EMBL" id="TQV85837.1"/>
    </source>
</evidence>
<accession>A0A545U8N9</accession>
<feature type="binding site" evidence="13">
    <location>
        <begin position="60"/>
        <end position="67"/>
    </location>
    <ligand>
        <name>ATP</name>
        <dbReference type="ChEBI" id="CHEBI:30616"/>
    </ligand>
</feature>
<dbReference type="GO" id="GO:0009029">
    <property type="term" value="F:lipid-A 4'-kinase activity"/>
    <property type="evidence" value="ECO:0007669"/>
    <property type="project" value="UniProtKB-UniRule"/>
</dbReference>
<dbReference type="GO" id="GO:0005886">
    <property type="term" value="C:plasma membrane"/>
    <property type="evidence" value="ECO:0007669"/>
    <property type="project" value="TreeGrafter"/>
</dbReference>
<keyword evidence="10 13" id="KW-0067">ATP-binding</keyword>
<evidence type="ECO:0000256" key="7">
    <source>
        <dbReference type="ARBA" id="ARBA00022679"/>
    </source>
</evidence>
<evidence type="ECO:0000256" key="9">
    <source>
        <dbReference type="ARBA" id="ARBA00022777"/>
    </source>
</evidence>
<sequence length="341" mass="38497">MSQISMIEKFWYSPGYFKWLFWPFSLVIQIIAMLKRFFYVQGIQKVNTSSVPVIVVGNITVGGTGKTPFISFLVNEFKTRNIKVGIVSRGYKSNAENYPHIITEDDTVEVVGDEAFMQYHTTKVPMAVGADRASAVDALVQTHSLDVIISDDGLQHYAMARQFEILMVDGERQFGNQLMLPFGPLREPVSRVKSVDYVVVNGGDTEADLIDLSDGISLSHMVIETSKLVHIKSDESVSLSNLKENSVSAVAGIGNPNRFFKSLSKHCSGYEQKVFVDHHEFQESDFDDLKNDIVVMTEKDAVKCRKFAKDNWYFLKINAKLTSEDFNQLFDRLDSKLFNKA</sequence>
<keyword evidence="8 13" id="KW-0547">Nucleotide-binding</keyword>
<evidence type="ECO:0000256" key="6">
    <source>
        <dbReference type="ARBA" id="ARBA00022556"/>
    </source>
</evidence>
<reference evidence="15 16" key="1">
    <citation type="submission" date="2019-07" db="EMBL/GenBank/DDBJ databases">
        <title>Draft genome for Aliikangiella sp. M105.</title>
        <authorList>
            <person name="Wang G."/>
        </authorList>
    </citation>
    <scope>NUCLEOTIDE SEQUENCE [LARGE SCALE GENOMIC DNA]</scope>
    <source>
        <strain evidence="15 16">M105</strain>
    </source>
</reference>
<keyword evidence="14" id="KW-1133">Transmembrane helix</keyword>
<keyword evidence="11 13" id="KW-0443">Lipid metabolism</keyword>
<feature type="transmembrane region" description="Helical" evidence="14">
    <location>
        <begin position="20"/>
        <end position="38"/>
    </location>
</feature>
<evidence type="ECO:0000256" key="10">
    <source>
        <dbReference type="ARBA" id="ARBA00022840"/>
    </source>
</evidence>
<evidence type="ECO:0000256" key="5">
    <source>
        <dbReference type="ARBA" id="ARBA00022516"/>
    </source>
</evidence>
<dbReference type="GO" id="GO:0009245">
    <property type="term" value="P:lipid A biosynthetic process"/>
    <property type="evidence" value="ECO:0007669"/>
    <property type="project" value="UniProtKB-UniRule"/>
</dbReference>
<dbReference type="Proteomes" id="UP000315439">
    <property type="component" value="Unassembled WGS sequence"/>
</dbReference>
<keyword evidence="14" id="KW-0812">Transmembrane</keyword>
<dbReference type="EMBL" id="VIKS01000011">
    <property type="protein sequence ID" value="TQV85837.1"/>
    <property type="molecule type" value="Genomic_DNA"/>
</dbReference>
<proteinExistence type="inferred from homology"/>
<dbReference type="UniPathway" id="UPA00359">
    <property type="reaction ID" value="UER00482"/>
</dbReference>
<dbReference type="PANTHER" id="PTHR42724:SF1">
    <property type="entry name" value="TETRAACYLDISACCHARIDE 4'-KINASE, MITOCHONDRIAL-RELATED"/>
    <property type="match status" value="1"/>
</dbReference>
<dbReference type="RefSeq" id="WP_142932756.1">
    <property type="nucleotide sequence ID" value="NZ_ML660167.1"/>
</dbReference>
<dbReference type="InterPro" id="IPR003758">
    <property type="entry name" value="LpxK"/>
</dbReference>
<name>A0A545U8N9_9GAMM</name>
<dbReference type="GO" id="GO:0005524">
    <property type="term" value="F:ATP binding"/>
    <property type="evidence" value="ECO:0007669"/>
    <property type="project" value="UniProtKB-UniRule"/>
</dbReference>
<evidence type="ECO:0000256" key="4">
    <source>
        <dbReference type="ARBA" id="ARBA00016436"/>
    </source>
</evidence>
<evidence type="ECO:0000256" key="14">
    <source>
        <dbReference type="SAM" id="Phobius"/>
    </source>
</evidence>
<comment type="similarity">
    <text evidence="13">Belongs to the LpxK family.</text>
</comment>
<evidence type="ECO:0000256" key="12">
    <source>
        <dbReference type="ARBA" id="ARBA00029757"/>
    </source>
</evidence>
<dbReference type="AlphaFoldDB" id="A0A545U8N9"/>
<evidence type="ECO:0000256" key="11">
    <source>
        <dbReference type="ARBA" id="ARBA00023098"/>
    </source>
</evidence>
<evidence type="ECO:0000256" key="1">
    <source>
        <dbReference type="ARBA" id="ARBA00002274"/>
    </source>
</evidence>
<dbReference type="SUPFAM" id="SSF52540">
    <property type="entry name" value="P-loop containing nucleoside triphosphate hydrolases"/>
    <property type="match status" value="1"/>
</dbReference>
<keyword evidence="16" id="KW-1185">Reference proteome</keyword>
<protein>
    <recommendedName>
        <fullName evidence="4 13">Tetraacyldisaccharide 4'-kinase</fullName>
        <ecNumber evidence="3 13">2.7.1.130</ecNumber>
    </recommendedName>
    <alternativeName>
        <fullName evidence="12 13">Lipid A 4'-kinase</fullName>
    </alternativeName>
</protein>
<dbReference type="OrthoDB" id="9766423at2"/>
<organism evidence="15 16">
    <name type="scientific">Aliikangiella coralliicola</name>
    <dbReference type="NCBI Taxonomy" id="2592383"/>
    <lineage>
        <taxon>Bacteria</taxon>
        <taxon>Pseudomonadati</taxon>
        <taxon>Pseudomonadota</taxon>
        <taxon>Gammaproteobacteria</taxon>
        <taxon>Oceanospirillales</taxon>
        <taxon>Pleioneaceae</taxon>
        <taxon>Aliikangiella</taxon>
    </lineage>
</organism>
<evidence type="ECO:0000313" key="16">
    <source>
        <dbReference type="Proteomes" id="UP000315439"/>
    </source>
</evidence>